<protein>
    <submittedName>
        <fullName evidence="2">Beta-propeller repeat-containing protein</fullName>
    </submittedName>
</protein>
<dbReference type="OrthoDB" id="344059at2"/>
<dbReference type="EMBL" id="SORO01000001">
    <property type="protein sequence ID" value="TDY73046.1"/>
    <property type="molecule type" value="Genomic_DNA"/>
</dbReference>
<proteinExistence type="predicted"/>
<evidence type="ECO:0000256" key="1">
    <source>
        <dbReference type="SAM" id="SignalP"/>
    </source>
</evidence>
<dbReference type="STRING" id="1193051.LEP1GSC017_1938"/>
<organism evidence="2 3">
    <name type="scientific">Leptospira meyeri</name>
    <dbReference type="NCBI Taxonomy" id="29508"/>
    <lineage>
        <taxon>Bacteria</taxon>
        <taxon>Pseudomonadati</taxon>
        <taxon>Spirochaetota</taxon>
        <taxon>Spirochaetia</taxon>
        <taxon>Leptospirales</taxon>
        <taxon>Leptospiraceae</taxon>
        <taxon>Leptospira</taxon>
    </lineage>
</organism>
<dbReference type="InterPro" id="IPR010620">
    <property type="entry name" value="SBBP_repeat"/>
</dbReference>
<keyword evidence="3" id="KW-1185">Reference proteome</keyword>
<evidence type="ECO:0000313" key="2">
    <source>
        <dbReference type="EMBL" id="TDY73046.1"/>
    </source>
</evidence>
<evidence type="ECO:0000313" key="3">
    <source>
        <dbReference type="Proteomes" id="UP000294684"/>
    </source>
</evidence>
<feature type="chain" id="PRO_5020677406" evidence="1">
    <location>
        <begin position="18"/>
        <end position="471"/>
    </location>
</feature>
<dbReference type="PANTHER" id="PTHR35580:SF1">
    <property type="entry name" value="PHYTASE-LIKE DOMAIN-CONTAINING PROTEIN"/>
    <property type="match status" value="1"/>
</dbReference>
<dbReference type="Pfam" id="PF06739">
    <property type="entry name" value="SBBP"/>
    <property type="match status" value="1"/>
</dbReference>
<feature type="signal peptide" evidence="1">
    <location>
        <begin position="1"/>
        <end position="17"/>
    </location>
</feature>
<dbReference type="SUPFAM" id="SSF101898">
    <property type="entry name" value="NHL repeat"/>
    <property type="match status" value="1"/>
</dbReference>
<sequence length="471" mass="51039">MRSFGFLLIIFFFQCKALSFNNPSDLNTNAFLETQLLRCMIEDRDCWEIPQDNQGVKQWTRLLGQAGGYETWSQSNIAERNGFVYSYGTTTGSLLNQPRVSPTTDYNDVFVAKYDRDGNINFIKQMGSTAISNTYVEVIHIDVFGDLYAVGSSNSPFNELPAVGAGSLLIKLNSSGNVIWTRIFPTGSETLGSGVTTDPEGNAYITGNTEESTINGETSGGGRKIFVFKYGRNGEFIWSRLIGETNFEAYGQQIQYDPYSKNILVTGTVAGVGLFLGKALPGGLTDSFILSLNTNNGAVRWVSYLGVSGGTVVTTLRALSVDKKGSVYLVGDVNGNIDNQAKDGATVQILVKYSVEGEKIWTRLLGGGGTSLTNGSQVFADNAFHIYATGYTTGNVGGLTRIGVQDAYLSKYDHMGSLIWIRTSGSSGSTLYGRGISSDRYGTLYFSGATSGSFDDQTKQGTHDSFLIQYK</sequence>
<reference evidence="2 3" key="1">
    <citation type="submission" date="2019-03" db="EMBL/GenBank/DDBJ databases">
        <title>Genomic Encyclopedia of Archaeal and Bacterial Type Strains, Phase II (KMG-II): from individual species to whole genera.</title>
        <authorList>
            <person name="Goeker M."/>
        </authorList>
    </citation>
    <scope>NUCLEOTIDE SEQUENCE [LARGE SCALE GENOMIC DNA]</scope>
    <source>
        <strain evidence="2 3">DSM 21537</strain>
    </source>
</reference>
<dbReference type="Proteomes" id="UP000294684">
    <property type="component" value="Unassembled WGS sequence"/>
</dbReference>
<dbReference type="InterPro" id="IPR052918">
    <property type="entry name" value="Motility_Chemotaxis_Reg"/>
</dbReference>
<dbReference type="AlphaFoldDB" id="A0A4R8N1C5"/>
<dbReference type="PANTHER" id="PTHR35580">
    <property type="entry name" value="CELL SURFACE GLYCOPROTEIN (S-LAYER PROTEIN)-LIKE PROTEIN"/>
    <property type="match status" value="1"/>
</dbReference>
<comment type="caution">
    <text evidence="2">The sequence shown here is derived from an EMBL/GenBank/DDBJ whole genome shotgun (WGS) entry which is preliminary data.</text>
</comment>
<name>A0A4R8N1C5_LEPME</name>
<accession>A0A4R8N1C5</accession>
<keyword evidence="1" id="KW-0732">Signal</keyword>
<gene>
    <name evidence="2" type="ORF">CLV96_2065</name>
</gene>